<gene>
    <name evidence="1" type="ORF">LMG28688_02651</name>
</gene>
<dbReference type="Gene3D" id="3.20.20.150">
    <property type="entry name" value="Divalent-metal-dependent TIM barrel enzymes"/>
    <property type="match status" value="1"/>
</dbReference>
<protein>
    <recommendedName>
        <fullName evidence="3">Xylose isomerase-like TIM barrel domain-containing protein</fullName>
    </recommendedName>
</protein>
<dbReference type="InterPro" id="IPR036237">
    <property type="entry name" value="Xyl_isomerase-like_sf"/>
</dbReference>
<dbReference type="Proteomes" id="UP000494119">
    <property type="component" value="Unassembled WGS sequence"/>
</dbReference>
<evidence type="ECO:0000313" key="1">
    <source>
        <dbReference type="EMBL" id="CAB3788253.1"/>
    </source>
</evidence>
<accession>A0A6J5G076</accession>
<proteinExistence type="predicted"/>
<name>A0A6J5G076_9BURK</name>
<dbReference type="EMBL" id="CADIKL010000011">
    <property type="protein sequence ID" value="CAB3788253.1"/>
    <property type="molecule type" value="Genomic_DNA"/>
</dbReference>
<dbReference type="RefSeq" id="WP_129563582.1">
    <property type="nucleotide sequence ID" value="NZ_CADIKL010000011.1"/>
</dbReference>
<evidence type="ECO:0008006" key="3">
    <source>
        <dbReference type="Google" id="ProtNLM"/>
    </source>
</evidence>
<reference evidence="1 2" key="1">
    <citation type="submission" date="2020-04" db="EMBL/GenBank/DDBJ databases">
        <authorList>
            <person name="De Canck E."/>
        </authorList>
    </citation>
    <scope>NUCLEOTIDE SEQUENCE [LARGE SCALE GENOMIC DNA]</scope>
    <source>
        <strain evidence="1 2">LMG 28688</strain>
    </source>
</reference>
<keyword evidence="2" id="KW-1185">Reference proteome</keyword>
<dbReference type="SUPFAM" id="SSF51658">
    <property type="entry name" value="Xylose isomerase-like"/>
    <property type="match status" value="1"/>
</dbReference>
<dbReference type="AlphaFoldDB" id="A0A6J5G076"/>
<organism evidence="1 2">
    <name type="scientific">Paraburkholderia caffeinitolerans</name>
    <dbReference type="NCBI Taxonomy" id="1723730"/>
    <lineage>
        <taxon>Bacteria</taxon>
        <taxon>Pseudomonadati</taxon>
        <taxon>Pseudomonadota</taxon>
        <taxon>Betaproteobacteria</taxon>
        <taxon>Burkholderiales</taxon>
        <taxon>Burkholderiaceae</taxon>
        <taxon>Paraburkholderia</taxon>
    </lineage>
</organism>
<evidence type="ECO:0000313" key="2">
    <source>
        <dbReference type="Proteomes" id="UP000494119"/>
    </source>
</evidence>
<sequence length="365" mass="42105">MKKMFPLACAGRGVQPSSMSAPVSEQELPIMEQFRLVAESGLWDFFDRIPEDHQFADYERAIEKYGIPVLSGSWTYQLGRDEPVIEANLRRSQRIGAKYHNLMVWARHHDGHLITNDEVVDSYLRAFDLADKFGIDITYEVHVDMWSEQFPRVEEVADAVESRGVPFRFCMDYSHCIFKIENEVEQAVSGIRGNPGEIQRLDPFDPDSYCDRWLERNMVRWTQVRPAAPNGPRNWWAFESGPFDGMACERPGRGIQYPFRRPAPGEWHTDMWHAHKLACTMEVVRKVIDHYLSTDDDAMRIMTIDNINLSAYGVGWKYDMFADSCAVARAVRTLYAERAAIFESRRLASSAQEWVDAHRCPAPLN</sequence>